<dbReference type="PATRIC" id="fig|280871.6.peg.498"/>
<dbReference type="OrthoDB" id="4732008at2"/>
<evidence type="ECO:0000313" key="3">
    <source>
        <dbReference type="Proteomes" id="UP000032221"/>
    </source>
</evidence>
<dbReference type="AlphaFoldDB" id="A0A0D1LIM0"/>
<dbReference type="EMBL" id="JXST01000003">
    <property type="protein sequence ID" value="KIU18327.1"/>
    <property type="molecule type" value="Genomic_DNA"/>
</dbReference>
<dbReference type="Pfam" id="PF23918">
    <property type="entry name" value="DUF7257"/>
    <property type="match status" value="1"/>
</dbReference>
<evidence type="ECO:0000259" key="1">
    <source>
        <dbReference type="Pfam" id="PF23918"/>
    </source>
</evidence>
<feature type="domain" description="DUF7257" evidence="1">
    <location>
        <begin position="364"/>
        <end position="607"/>
    </location>
</feature>
<organism evidence="2 3">
    <name type="scientific">Mycolicibacterium llatzerense</name>
    <dbReference type="NCBI Taxonomy" id="280871"/>
    <lineage>
        <taxon>Bacteria</taxon>
        <taxon>Bacillati</taxon>
        <taxon>Actinomycetota</taxon>
        <taxon>Actinomycetes</taxon>
        <taxon>Mycobacteriales</taxon>
        <taxon>Mycobacteriaceae</taxon>
        <taxon>Mycolicibacterium</taxon>
    </lineage>
</organism>
<dbReference type="Proteomes" id="UP000032221">
    <property type="component" value="Unassembled WGS sequence"/>
</dbReference>
<accession>A0A0D1LIM0</accession>
<proteinExistence type="predicted"/>
<name>A0A0D1LIM0_9MYCO</name>
<dbReference type="RefSeq" id="WP_043984396.1">
    <property type="nucleotide sequence ID" value="NZ_JXST01000003.1"/>
</dbReference>
<dbReference type="STRING" id="280871.TL10_02445"/>
<dbReference type="InterPro" id="IPR055681">
    <property type="entry name" value="DUF7257"/>
</dbReference>
<comment type="caution">
    <text evidence="2">The sequence shown here is derived from an EMBL/GenBank/DDBJ whole genome shotgun (WGS) entry which is preliminary data.</text>
</comment>
<gene>
    <name evidence="2" type="ORF">TL10_02445</name>
</gene>
<protein>
    <recommendedName>
        <fullName evidence="1">DUF7257 domain-containing protein</fullName>
    </recommendedName>
</protein>
<evidence type="ECO:0000313" key="2">
    <source>
        <dbReference type="EMBL" id="KIU18327.1"/>
    </source>
</evidence>
<sequence>MTTPSGPGGFDNLPARFGISPNPLAGDTPAALIGRTREFIEAKLKAQYVGGGTSVWALGQGTPLQVASNVLNAVFKAILGALDPHNLPTPEQVWQTITDVFLAPLNWLHNIPIGAISASTPNMLADFINADSLVGDTTWVYDAAVKPAGAAGSARTVLDGTVHELISERILLDVGRKVDASVKIKYSGVTSPSSSPIRLSWIGWNGDDEVAGGDFAIHQPAGAALDWTTLSGSITRLESDPWDRVSIVLKTTAGATAGTVWFAAARGTKPDKLPKNLVDGLESALAAAGQTIRDAICNALGFGGTGHTDADVIHALTNIPQAAVDGLNGLASNVTNFFDGVYKALTGNDGSGSYVDPVNQLQYLADTVSGHSQAISELQAANNGEGNGGLSFTDNFSTPSTGGPPAGWTARSTNGNTTYVDTHEGKAQWYNSGNNNPALMWQRTDPTTAKTLTQYQKIVATATTPTAGTNAQNRVYGRMSPDGTHYVVGYITNSTVYLAYAAGGAETVFDSGPMPNKVSFANGRQLVLECGTNEGPNEYALSMGEVNLVQHLDSAHAATDATNFATRGLSEQPLGWAVGWKPGFNNFSQWQRPASLSSVSVSDNIPVDIQGHGFRVYRETTSASSAFAVSTTRLAQFYDTIDYISPGSAWGTTGYTIPKSGMWSFTWRNLKAGTTNFTAMTLGLTINGFSKTIGGSWRDTTTVQDTVQFYCKKGDVVDVYVSILVGTANMIGDSAGISSYFSGALMSG</sequence>
<keyword evidence="3" id="KW-1185">Reference proteome</keyword>
<reference evidence="2 3" key="1">
    <citation type="submission" date="2015-01" db="EMBL/GenBank/DDBJ databases">
        <title>Genome sequence of Mycobacterium llatzerense and Mycobacterium immunogenum recovered from brain abscess.</title>
        <authorList>
            <person name="Greninger A.L."/>
            <person name="Langelier C."/>
            <person name="Cunningham G."/>
            <person name="Chiu C.Y."/>
            <person name="Miller S."/>
        </authorList>
    </citation>
    <scope>NUCLEOTIDE SEQUENCE [LARGE SCALE GENOMIC DNA]</scope>
    <source>
        <strain evidence="2 3">CLUC14</strain>
    </source>
</reference>